<organism evidence="4 5">
    <name type="scientific">Candidatus Taylorbacteria bacterium RIFCSPLOWO2_12_FULL_43_20</name>
    <dbReference type="NCBI Taxonomy" id="1802332"/>
    <lineage>
        <taxon>Bacteria</taxon>
        <taxon>Candidatus Tayloriibacteriota</taxon>
    </lineage>
</organism>
<feature type="domain" description="NAD-dependent epimerase/dehydratase" evidence="3">
    <location>
        <begin position="16"/>
        <end position="249"/>
    </location>
</feature>
<evidence type="ECO:0000313" key="4">
    <source>
        <dbReference type="EMBL" id="OHA41848.1"/>
    </source>
</evidence>
<proteinExistence type="inferred from homology"/>
<dbReference type="Proteomes" id="UP000177269">
    <property type="component" value="Unassembled WGS sequence"/>
</dbReference>
<keyword evidence="2" id="KW-0472">Membrane</keyword>
<dbReference type="InterPro" id="IPR036291">
    <property type="entry name" value="NAD(P)-bd_dom_sf"/>
</dbReference>
<dbReference type="PROSITE" id="PS00061">
    <property type="entry name" value="ADH_SHORT"/>
    <property type="match status" value="1"/>
</dbReference>
<dbReference type="SUPFAM" id="SSF51735">
    <property type="entry name" value="NAD(P)-binding Rossmann-fold domains"/>
    <property type="match status" value="1"/>
</dbReference>
<dbReference type="InterPro" id="IPR001509">
    <property type="entry name" value="Epimerase_deHydtase"/>
</dbReference>
<name>A0A1G2P0J8_9BACT</name>
<feature type="transmembrane region" description="Helical" evidence="2">
    <location>
        <begin position="12"/>
        <end position="30"/>
    </location>
</feature>
<evidence type="ECO:0000256" key="2">
    <source>
        <dbReference type="SAM" id="Phobius"/>
    </source>
</evidence>
<evidence type="ECO:0000313" key="5">
    <source>
        <dbReference type="Proteomes" id="UP000177269"/>
    </source>
</evidence>
<dbReference type="EMBL" id="MHSK01000024">
    <property type="protein sequence ID" value="OHA41848.1"/>
    <property type="molecule type" value="Genomic_DNA"/>
</dbReference>
<dbReference type="Pfam" id="PF01370">
    <property type="entry name" value="Epimerase"/>
    <property type="match status" value="1"/>
</dbReference>
<dbReference type="InterPro" id="IPR020904">
    <property type="entry name" value="Sc_DH/Rdtase_CS"/>
</dbReference>
<dbReference type="Gene3D" id="3.90.25.10">
    <property type="entry name" value="UDP-galactose 4-epimerase, domain 1"/>
    <property type="match status" value="1"/>
</dbReference>
<keyword evidence="2" id="KW-1133">Transmembrane helix</keyword>
<comment type="similarity">
    <text evidence="1">Belongs to the NAD(P)-dependent epimerase/dehydratase family.</text>
</comment>
<comment type="caution">
    <text evidence="4">The sequence shown here is derived from an EMBL/GenBank/DDBJ whole genome shotgun (WGS) entry which is preliminary data.</text>
</comment>
<keyword evidence="2" id="KW-0812">Transmembrane</keyword>
<accession>A0A1G2P0J8</accession>
<gene>
    <name evidence="4" type="ORF">A3G52_03370</name>
</gene>
<evidence type="ECO:0000259" key="3">
    <source>
        <dbReference type="Pfam" id="PF01370"/>
    </source>
</evidence>
<evidence type="ECO:0000256" key="1">
    <source>
        <dbReference type="ARBA" id="ARBA00007637"/>
    </source>
</evidence>
<sequence>MVKKNQKKNKTGKMTILVTGSAGFIGSYVFDLLVSEGHNVYGVDDLSGGFMRNVGDKKRFIKLDLRDRRATARLISKLKPKIIFHLAADAHEGRSQFTPLSASDRNYSAYINLLVPAIKNNLEKMVLVSTMSVYGAGQVPFKERSMPMPESVYGISKHAMERVTVSLAKVYGFKHVIIRPHNVYGPRQNLTDPYRNVIGIFINQLLKGKPFYIYGGKQKRAYSHIDDVVPHLVKAAYLHSCEGGVFNLGSDEAVTLDFLSEEIIRQFFYDEKVPSNLLPRHIPARPFEVKYAYCDHREAKKYIGFEPKISLSSGIKDTIDWARRIGPQKFTYLEDLELDHHLLPETWKKKLY</sequence>
<protein>
    <recommendedName>
        <fullName evidence="3">NAD-dependent epimerase/dehydratase domain-containing protein</fullName>
    </recommendedName>
</protein>
<reference evidence="4 5" key="1">
    <citation type="journal article" date="2016" name="Nat. Commun.">
        <title>Thousands of microbial genomes shed light on interconnected biogeochemical processes in an aquifer system.</title>
        <authorList>
            <person name="Anantharaman K."/>
            <person name="Brown C.T."/>
            <person name="Hug L.A."/>
            <person name="Sharon I."/>
            <person name="Castelle C.J."/>
            <person name="Probst A.J."/>
            <person name="Thomas B.C."/>
            <person name="Singh A."/>
            <person name="Wilkins M.J."/>
            <person name="Karaoz U."/>
            <person name="Brodie E.L."/>
            <person name="Williams K.H."/>
            <person name="Hubbard S.S."/>
            <person name="Banfield J.F."/>
        </authorList>
    </citation>
    <scope>NUCLEOTIDE SEQUENCE [LARGE SCALE GENOMIC DNA]</scope>
</reference>
<dbReference type="AlphaFoldDB" id="A0A1G2P0J8"/>
<dbReference type="Gene3D" id="3.40.50.720">
    <property type="entry name" value="NAD(P)-binding Rossmann-like Domain"/>
    <property type="match status" value="1"/>
</dbReference>
<dbReference type="PANTHER" id="PTHR43000">
    <property type="entry name" value="DTDP-D-GLUCOSE 4,6-DEHYDRATASE-RELATED"/>
    <property type="match status" value="1"/>
</dbReference>